<feature type="compositionally biased region" description="Polar residues" evidence="1">
    <location>
        <begin position="173"/>
        <end position="182"/>
    </location>
</feature>
<organism evidence="2 3">
    <name type="scientific">Cladophialophora carrionii</name>
    <dbReference type="NCBI Taxonomy" id="86049"/>
    <lineage>
        <taxon>Eukaryota</taxon>
        <taxon>Fungi</taxon>
        <taxon>Dikarya</taxon>
        <taxon>Ascomycota</taxon>
        <taxon>Pezizomycotina</taxon>
        <taxon>Eurotiomycetes</taxon>
        <taxon>Chaetothyriomycetidae</taxon>
        <taxon>Chaetothyriales</taxon>
        <taxon>Herpotrichiellaceae</taxon>
        <taxon>Cladophialophora</taxon>
    </lineage>
</organism>
<dbReference type="AlphaFoldDB" id="A0A1C1CS42"/>
<protein>
    <submittedName>
        <fullName evidence="2">Uncharacterized protein</fullName>
    </submittedName>
</protein>
<dbReference type="STRING" id="86049.A0A1C1CS42"/>
<reference evidence="3" key="1">
    <citation type="submission" date="2015-07" db="EMBL/GenBank/DDBJ databases">
        <authorList>
            <person name="Teixeira M.M."/>
            <person name="Souza R.C."/>
            <person name="Almeida L.G."/>
            <person name="Vicente V.A."/>
            <person name="de Hoog S."/>
            <person name="Bocca A.L."/>
            <person name="de Almeida S.R."/>
            <person name="Vasconcelos A.T."/>
            <person name="Felipe M.S."/>
        </authorList>
    </citation>
    <scope>NUCLEOTIDE SEQUENCE [LARGE SCALE GENOMIC DNA]</scope>
    <source>
        <strain evidence="3">KSF</strain>
    </source>
</reference>
<proteinExistence type="predicted"/>
<dbReference type="Pfam" id="PF13136">
    <property type="entry name" value="DUF3984"/>
    <property type="match status" value="1"/>
</dbReference>
<dbReference type="VEuPathDB" id="FungiDB:G647_06758"/>
<dbReference type="eggNOG" id="ENOG502S1RX">
    <property type="taxonomic scope" value="Eukaryota"/>
</dbReference>
<feature type="compositionally biased region" description="Polar residues" evidence="1">
    <location>
        <begin position="78"/>
        <end position="99"/>
    </location>
</feature>
<feature type="compositionally biased region" description="Basic and acidic residues" evidence="1">
    <location>
        <begin position="205"/>
        <end position="220"/>
    </location>
</feature>
<feature type="region of interest" description="Disordered" evidence="1">
    <location>
        <begin position="159"/>
        <end position="190"/>
    </location>
</feature>
<comment type="caution">
    <text evidence="2">The sequence shown here is derived from an EMBL/GenBank/DDBJ whole genome shotgun (WGS) entry which is preliminary data.</text>
</comment>
<feature type="region of interest" description="Disordered" evidence="1">
    <location>
        <begin position="203"/>
        <end position="282"/>
    </location>
</feature>
<gene>
    <name evidence="2" type="ORF">CLCR_08607</name>
</gene>
<keyword evidence="3" id="KW-1185">Reference proteome</keyword>
<feature type="compositionally biased region" description="Polar residues" evidence="1">
    <location>
        <begin position="1"/>
        <end position="16"/>
    </location>
</feature>
<feature type="compositionally biased region" description="Acidic residues" evidence="1">
    <location>
        <begin position="303"/>
        <end position="315"/>
    </location>
</feature>
<dbReference type="InterPro" id="IPR025040">
    <property type="entry name" value="DUF3984"/>
</dbReference>
<feature type="compositionally biased region" description="Polar residues" evidence="1">
    <location>
        <begin position="242"/>
        <end position="253"/>
    </location>
</feature>
<accession>A0A1C1CS42</accession>
<feature type="region of interest" description="Disordered" evidence="1">
    <location>
        <begin position="74"/>
        <end position="126"/>
    </location>
</feature>
<dbReference type="EMBL" id="LGRB01000009">
    <property type="protein sequence ID" value="OCT51326.1"/>
    <property type="molecule type" value="Genomic_DNA"/>
</dbReference>
<dbReference type="Proteomes" id="UP000094526">
    <property type="component" value="Unassembled WGS sequence"/>
</dbReference>
<feature type="compositionally biased region" description="Basic and acidic residues" evidence="1">
    <location>
        <begin position="404"/>
        <end position="421"/>
    </location>
</feature>
<feature type="compositionally biased region" description="Basic and acidic residues" evidence="1">
    <location>
        <begin position="370"/>
        <end position="381"/>
    </location>
</feature>
<sequence>MSVPSPTTLSRSSSFAPGSHRRSHPNLQHLSLAPLTPKYPIDPADYSAYFDPSTSELHTSASISHVASLPSPGGILSRSGNGSAANSRVQSRANSRTRLNNNKKKNNNNKSFVTIQAPPLPLPLTEGTGGNLTAAATATAAPYGALTSEGLGHKSISVEEKEKEKRLSSLSLHQTQSASTYTGHHPLHKSDSSWLIQTGLTLTEGSRESKGQSWISKRDSSTSLATPLEERPSMAMTGMRSGRNTPGNLSRRGSFQEKRRSRRSLAMTPVPSTTPMLEMDAPPDWADEQSRAEIAAQYHEDFGDEFSDDDDDDDPYGVLDFEGQFDSEDEDELRRSITGYRLGAWMDGLVDVFLRLEDDFPGSQLEATKAVREKGEGKDQNDGLAASASSRPPKDADLQAGHSVRFDDSVEPPPERPKTVWDDVAWFGRMVARTVRS</sequence>
<feature type="region of interest" description="Disordered" evidence="1">
    <location>
        <begin position="303"/>
        <end position="332"/>
    </location>
</feature>
<evidence type="ECO:0000256" key="1">
    <source>
        <dbReference type="SAM" id="MobiDB-lite"/>
    </source>
</evidence>
<evidence type="ECO:0000313" key="3">
    <source>
        <dbReference type="Proteomes" id="UP000094526"/>
    </source>
</evidence>
<dbReference type="OrthoDB" id="5428495at2759"/>
<evidence type="ECO:0000313" key="2">
    <source>
        <dbReference type="EMBL" id="OCT51326.1"/>
    </source>
</evidence>
<feature type="region of interest" description="Disordered" evidence="1">
    <location>
        <begin position="370"/>
        <end position="421"/>
    </location>
</feature>
<dbReference type="VEuPathDB" id="FungiDB:CLCR_08607"/>
<name>A0A1C1CS42_9EURO</name>
<feature type="region of interest" description="Disordered" evidence="1">
    <location>
        <begin position="1"/>
        <end position="36"/>
    </location>
</feature>